<feature type="transmembrane region" description="Helical" evidence="7">
    <location>
        <begin position="71"/>
        <end position="88"/>
    </location>
</feature>
<dbReference type="RefSeq" id="WP_386053783.1">
    <property type="nucleotide sequence ID" value="NZ_JBHTKH010000011.1"/>
</dbReference>
<feature type="transmembrane region" description="Helical" evidence="7">
    <location>
        <begin position="95"/>
        <end position="116"/>
    </location>
</feature>
<feature type="domain" description="ABC transmembrane type-1" evidence="8">
    <location>
        <begin position="60"/>
        <end position="249"/>
    </location>
</feature>
<reference evidence="10" key="1">
    <citation type="journal article" date="2019" name="Int. J. Syst. Evol. Microbiol.">
        <title>The Global Catalogue of Microorganisms (GCM) 10K type strain sequencing project: providing services to taxonomists for standard genome sequencing and annotation.</title>
        <authorList>
            <consortium name="The Broad Institute Genomics Platform"/>
            <consortium name="The Broad Institute Genome Sequencing Center for Infectious Disease"/>
            <person name="Wu L."/>
            <person name="Ma J."/>
        </authorList>
    </citation>
    <scope>NUCLEOTIDE SEQUENCE [LARGE SCALE GENOMIC DNA]</scope>
    <source>
        <strain evidence="10">CCUG 57508</strain>
    </source>
</reference>
<evidence type="ECO:0000259" key="8">
    <source>
        <dbReference type="PROSITE" id="PS50928"/>
    </source>
</evidence>
<feature type="transmembrane region" description="Helical" evidence="7">
    <location>
        <begin position="230"/>
        <end position="249"/>
    </location>
</feature>
<evidence type="ECO:0000256" key="7">
    <source>
        <dbReference type="RuleBase" id="RU363032"/>
    </source>
</evidence>
<name>A0ABW3N207_9MICO</name>
<comment type="similarity">
    <text evidence="7">Belongs to the binding-protein-dependent transport system permease family.</text>
</comment>
<feature type="transmembrane region" description="Helical" evidence="7">
    <location>
        <begin position="170"/>
        <end position="195"/>
    </location>
</feature>
<dbReference type="Proteomes" id="UP001597046">
    <property type="component" value="Unassembled WGS sequence"/>
</dbReference>
<gene>
    <name evidence="9" type="ORF">ACFQ2V_15655</name>
</gene>
<dbReference type="Pfam" id="PF00528">
    <property type="entry name" value="BPD_transp_1"/>
    <property type="match status" value="1"/>
</dbReference>
<dbReference type="InterPro" id="IPR000515">
    <property type="entry name" value="MetI-like"/>
</dbReference>
<evidence type="ECO:0000313" key="10">
    <source>
        <dbReference type="Proteomes" id="UP001597046"/>
    </source>
</evidence>
<dbReference type="PANTHER" id="PTHR43744">
    <property type="entry name" value="ABC TRANSPORTER PERMEASE PROTEIN MG189-RELATED-RELATED"/>
    <property type="match status" value="1"/>
</dbReference>
<keyword evidence="5 7" id="KW-1133">Transmembrane helix</keyword>
<feature type="transmembrane region" description="Helical" evidence="7">
    <location>
        <begin position="128"/>
        <end position="149"/>
    </location>
</feature>
<dbReference type="InterPro" id="IPR035906">
    <property type="entry name" value="MetI-like_sf"/>
</dbReference>
<comment type="caution">
    <text evidence="9">The sequence shown here is derived from an EMBL/GenBank/DDBJ whole genome shotgun (WGS) entry which is preliminary data.</text>
</comment>
<evidence type="ECO:0000256" key="2">
    <source>
        <dbReference type="ARBA" id="ARBA00022448"/>
    </source>
</evidence>
<protein>
    <submittedName>
        <fullName evidence="9">Carbohydrate ABC transporter permease</fullName>
    </submittedName>
</protein>
<dbReference type="PANTHER" id="PTHR43744:SF12">
    <property type="entry name" value="ABC TRANSPORTER PERMEASE PROTEIN MG189-RELATED"/>
    <property type="match status" value="1"/>
</dbReference>
<dbReference type="CDD" id="cd06261">
    <property type="entry name" value="TM_PBP2"/>
    <property type="match status" value="1"/>
</dbReference>
<dbReference type="PROSITE" id="PS50928">
    <property type="entry name" value="ABC_TM1"/>
    <property type="match status" value="1"/>
</dbReference>
<evidence type="ECO:0000256" key="3">
    <source>
        <dbReference type="ARBA" id="ARBA00022475"/>
    </source>
</evidence>
<keyword evidence="4 7" id="KW-0812">Transmembrane</keyword>
<evidence type="ECO:0000256" key="6">
    <source>
        <dbReference type="ARBA" id="ARBA00023136"/>
    </source>
</evidence>
<evidence type="ECO:0000313" key="9">
    <source>
        <dbReference type="EMBL" id="MFD1055749.1"/>
    </source>
</evidence>
<keyword evidence="3" id="KW-1003">Cell membrane</keyword>
<evidence type="ECO:0000256" key="5">
    <source>
        <dbReference type="ARBA" id="ARBA00022989"/>
    </source>
</evidence>
<accession>A0ABW3N207</accession>
<proteinExistence type="inferred from homology"/>
<organism evidence="9 10">
    <name type="scientific">Terrabacter terrigena</name>
    <dbReference type="NCBI Taxonomy" id="574718"/>
    <lineage>
        <taxon>Bacteria</taxon>
        <taxon>Bacillati</taxon>
        <taxon>Actinomycetota</taxon>
        <taxon>Actinomycetes</taxon>
        <taxon>Micrococcales</taxon>
        <taxon>Intrasporangiaceae</taxon>
        <taxon>Terrabacter</taxon>
    </lineage>
</organism>
<keyword evidence="2 7" id="KW-0813">Transport</keyword>
<evidence type="ECO:0000256" key="1">
    <source>
        <dbReference type="ARBA" id="ARBA00004651"/>
    </source>
</evidence>
<comment type="subcellular location">
    <subcellularLocation>
        <location evidence="1 7">Cell membrane</location>
        <topology evidence="1 7">Multi-pass membrane protein</topology>
    </subcellularLocation>
</comment>
<sequence length="264" mass="29000">MHAVLVLGSVVMVGPFFWEVMTSLKTLGETLTVPPTILPKSPQWSNYGDVFDTLPFGQMFWNSTLQTVGRVLGQLVLCSMAGYAFARFEFRGRGLLFGLFLSVLMVPSQLFLLPQYEIVAGLGWLNSIQALIVPGLFSAFGTFLLRQFFLSLPRDLEEAAKLDGANHWQIFTRIMLPLAKPGLIALAVLDVLWSWNDLMWPLVVNNDPTKMPLSVGLASLIGQFSVDTTTLMAGSVLATLPVLVLFVVLQKQFIQGIAFSGSKG</sequence>
<keyword evidence="6 7" id="KW-0472">Membrane</keyword>
<keyword evidence="10" id="KW-1185">Reference proteome</keyword>
<dbReference type="Gene3D" id="1.10.3720.10">
    <property type="entry name" value="MetI-like"/>
    <property type="match status" value="1"/>
</dbReference>
<dbReference type="EMBL" id="JBHTKH010000011">
    <property type="protein sequence ID" value="MFD1055749.1"/>
    <property type="molecule type" value="Genomic_DNA"/>
</dbReference>
<dbReference type="SUPFAM" id="SSF161098">
    <property type="entry name" value="MetI-like"/>
    <property type="match status" value="1"/>
</dbReference>
<evidence type="ECO:0000256" key="4">
    <source>
        <dbReference type="ARBA" id="ARBA00022692"/>
    </source>
</evidence>